<keyword evidence="3" id="KW-1185">Reference proteome</keyword>
<name>A0A4R1R0S4_9FIRM</name>
<dbReference type="AlphaFoldDB" id="A0A4R1R0S4"/>
<accession>A0A4R1R0S4</accession>
<protein>
    <recommendedName>
        <fullName evidence="4">Deacetylase PdaC domain-containing protein</fullName>
    </recommendedName>
</protein>
<dbReference type="Proteomes" id="UP000295718">
    <property type="component" value="Unassembled WGS sequence"/>
</dbReference>
<sequence length="235" mass="26868">MKKQKTLLLMTLALALSFTVSLTAQASPQKMKDGTMFDPEYYARTYPDVIEVFGTETDKLYQHYVEYGKNEGRKATADSKAVEVNAEAEKAIAKMRKLYPHGSTWDGTIRIPVTYSSFTVDGIKTEGSLTYELAWRRALIHLMSKEIYGEKETYPLISSIDVNNIEPYSWITTGVDYENGAWLKEKKVVVPDDEIFVLSVDYENRTFTGLVIRGWTITWDVPYSFDEVKTVLSYQ</sequence>
<gene>
    <name evidence="2" type="ORF">EDD76_10562</name>
</gene>
<dbReference type="EMBL" id="SLUO01000005">
    <property type="protein sequence ID" value="TCL58892.1"/>
    <property type="molecule type" value="Genomic_DNA"/>
</dbReference>
<feature type="chain" id="PRO_5020634138" description="Deacetylase PdaC domain-containing protein" evidence="1">
    <location>
        <begin position="27"/>
        <end position="235"/>
    </location>
</feature>
<evidence type="ECO:0000256" key="1">
    <source>
        <dbReference type="SAM" id="SignalP"/>
    </source>
</evidence>
<feature type="signal peptide" evidence="1">
    <location>
        <begin position="1"/>
        <end position="26"/>
    </location>
</feature>
<dbReference type="RefSeq" id="WP_031390471.1">
    <property type="nucleotide sequence ID" value="NZ_JPNB01000001.1"/>
</dbReference>
<dbReference type="OrthoDB" id="1998815at2"/>
<evidence type="ECO:0000313" key="2">
    <source>
        <dbReference type="EMBL" id="TCL58892.1"/>
    </source>
</evidence>
<dbReference type="STRING" id="1469948.GCA_000732725_01768"/>
<evidence type="ECO:0008006" key="4">
    <source>
        <dbReference type="Google" id="ProtNLM"/>
    </source>
</evidence>
<evidence type="ECO:0000313" key="3">
    <source>
        <dbReference type="Proteomes" id="UP000295718"/>
    </source>
</evidence>
<comment type="caution">
    <text evidence="2">The sequence shown here is derived from an EMBL/GenBank/DDBJ whole genome shotgun (WGS) entry which is preliminary data.</text>
</comment>
<proteinExistence type="predicted"/>
<keyword evidence="1" id="KW-0732">Signal</keyword>
<organism evidence="2 3">
    <name type="scientific">Kineothrix alysoides</name>
    <dbReference type="NCBI Taxonomy" id="1469948"/>
    <lineage>
        <taxon>Bacteria</taxon>
        <taxon>Bacillati</taxon>
        <taxon>Bacillota</taxon>
        <taxon>Clostridia</taxon>
        <taxon>Lachnospirales</taxon>
        <taxon>Lachnospiraceae</taxon>
        <taxon>Kineothrix</taxon>
    </lineage>
</organism>
<reference evidence="2 3" key="1">
    <citation type="submission" date="2019-03" db="EMBL/GenBank/DDBJ databases">
        <title>Genomic Encyclopedia of Type Strains, Phase IV (KMG-IV): sequencing the most valuable type-strain genomes for metagenomic binning, comparative biology and taxonomic classification.</title>
        <authorList>
            <person name="Goeker M."/>
        </authorList>
    </citation>
    <scope>NUCLEOTIDE SEQUENCE [LARGE SCALE GENOMIC DNA]</scope>
    <source>
        <strain evidence="2 3">DSM 100556</strain>
    </source>
</reference>